<dbReference type="InterPro" id="IPR023614">
    <property type="entry name" value="Porin_dom_sf"/>
</dbReference>
<evidence type="ECO:0000256" key="1">
    <source>
        <dbReference type="SAM" id="SignalP"/>
    </source>
</evidence>
<gene>
    <name evidence="3" type="ORF">GFN93_15040</name>
</gene>
<reference evidence="3 4" key="1">
    <citation type="submission" date="2019-10" db="EMBL/GenBank/DDBJ databases">
        <title>Alcanivorax sp.PA15-N-34 draft genome sequence.</title>
        <authorList>
            <person name="Liao X."/>
            <person name="Shao Z."/>
        </authorList>
    </citation>
    <scope>NUCLEOTIDE SEQUENCE [LARGE SCALE GENOMIC DNA]</scope>
    <source>
        <strain evidence="3 4">PA15-N-34</strain>
    </source>
</reference>
<dbReference type="GO" id="GO:0016020">
    <property type="term" value="C:membrane"/>
    <property type="evidence" value="ECO:0007669"/>
    <property type="project" value="InterPro"/>
</dbReference>
<evidence type="ECO:0000313" key="3">
    <source>
        <dbReference type="EMBL" id="MQX54567.1"/>
    </source>
</evidence>
<comment type="caution">
    <text evidence="3">The sequence shown here is derived from an EMBL/GenBank/DDBJ whole genome shotgun (WGS) entry which is preliminary data.</text>
</comment>
<accession>A0A6N7LVU9</accession>
<organism evidence="3 4">
    <name type="scientific">Alcanivorax sediminis</name>
    <dbReference type="NCBI Taxonomy" id="2663008"/>
    <lineage>
        <taxon>Bacteria</taxon>
        <taxon>Pseudomonadati</taxon>
        <taxon>Pseudomonadota</taxon>
        <taxon>Gammaproteobacteria</taxon>
        <taxon>Oceanospirillales</taxon>
        <taxon>Alcanivoracaceae</taxon>
        <taxon>Alcanivorax</taxon>
    </lineage>
</organism>
<dbReference type="AlphaFoldDB" id="A0A6N7LVU9"/>
<keyword evidence="4" id="KW-1185">Reference proteome</keyword>
<protein>
    <submittedName>
        <fullName evidence="3">Porin</fullName>
    </submittedName>
</protein>
<feature type="chain" id="PRO_5026835807" evidence="1">
    <location>
        <begin position="30"/>
        <end position="432"/>
    </location>
</feature>
<sequence length="432" mass="47915">MKSDGVHMNALGKASAVMVLSAMSVTALADMTLEERLSEAESRLEMLEKQPAQNAGLEDKVKINGFMTFAMERASGTRSASGERLVFSENVSSDEWNMNSLTRAGIQFTGEVNEKTEAVVQLLGRADEDFDAGVQWAYVSYELSPTLKARAGRLVLPFYLHSQYTQVGYAYNWVTLPEEMYSVIPLDTHEGIDLTWNLSTGPVANSINVFWGGMDVPANGLQFKVRDQYGANIRSDLGNWALWYSYTNSRVSVDLTPLSPDPLFDPAFAALNMDEHYAYFTGVGLQYDNGSFFTMGEVGRLDLSTPNHWFPRLESAYVSMGYRIGKFTPQVTWASIDHSDFQDVDTSNPVAPAIFDNFADRQKSWTFTARYDLTPGVALKAEVTRNYDLGDSEYPSKGLYDSSCDVATAGLGCGQPDDDDPLIYRFAVESVF</sequence>
<name>A0A6N7LVU9_9GAMM</name>
<dbReference type="InterPro" id="IPR033900">
    <property type="entry name" value="Gram_neg_porin_domain"/>
</dbReference>
<dbReference type="Gene3D" id="2.40.160.10">
    <property type="entry name" value="Porin"/>
    <property type="match status" value="1"/>
</dbReference>
<dbReference type="SUPFAM" id="SSF56935">
    <property type="entry name" value="Porins"/>
    <property type="match status" value="1"/>
</dbReference>
<keyword evidence="1" id="KW-0732">Signal</keyword>
<evidence type="ECO:0000259" key="2">
    <source>
        <dbReference type="Pfam" id="PF13609"/>
    </source>
</evidence>
<evidence type="ECO:0000313" key="4">
    <source>
        <dbReference type="Proteomes" id="UP000469421"/>
    </source>
</evidence>
<feature type="signal peptide" evidence="1">
    <location>
        <begin position="1"/>
        <end position="29"/>
    </location>
</feature>
<dbReference type="Proteomes" id="UP000469421">
    <property type="component" value="Unassembled WGS sequence"/>
</dbReference>
<dbReference type="EMBL" id="WIRE01000002">
    <property type="protein sequence ID" value="MQX54567.1"/>
    <property type="molecule type" value="Genomic_DNA"/>
</dbReference>
<feature type="domain" description="Porin" evidence="2">
    <location>
        <begin position="16"/>
        <end position="386"/>
    </location>
</feature>
<proteinExistence type="predicted"/>
<dbReference type="GO" id="GO:0015288">
    <property type="term" value="F:porin activity"/>
    <property type="evidence" value="ECO:0007669"/>
    <property type="project" value="InterPro"/>
</dbReference>
<dbReference type="Pfam" id="PF13609">
    <property type="entry name" value="Porin_4"/>
    <property type="match status" value="1"/>
</dbReference>